<keyword evidence="3" id="KW-0804">Transcription</keyword>
<keyword evidence="1" id="KW-0805">Transcription regulation</keyword>
<organism evidence="5 6">
    <name type="scientific">Novosphingobium album</name>
    <name type="common">ex Hu et al. 2023</name>
    <dbReference type="NCBI Taxonomy" id="2930093"/>
    <lineage>
        <taxon>Bacteria</taxon>
        <taxon>Pseudomonadati</taxon>
        <taxon>Pseudomonadota</taxon>
        <taxon>Alphaproteobacteria</taxon>
        <taxon>Sphingomonadales</taxon>
        <taxon>Sphingomonadaceae</taxon>
        <taxon>Novosphingobium</taxon>
    </lineage>
</organism>
<feature type="domain" description="HTH marR-type" evidence="4">
    <location>
        <begin position="1"/>
        <end position="136"/>
    </location>
</feature>
<dbReference type="InterPro" id="IPR036388">
    <property type="entry name" value="WH-like_DNA-bd_sf"/>
</dbReference>
<dbReference type="SMART" id="SM00347">
    <property type="entry name" value="HTH_MARR"/>
    <property type="match status" value="1"/>
</dbReference>
<evidence type="ECO:0000256" key="2">
    <source>
        <dbReference type="ARBA" id="ARBA00023125"/>
    </source>
</evidence>
<dbReference type="PROSITE" id="PS50995">
    <property type="entry name" value="HTH_MARR_2"/>
    <property type="match status" value="1"/>
</dbReference>
<dbReference type="Proteomes" id="UP001162880">
    <property type="component" value="Unassembled WGS sequence"/>
</dbReference>
<dbReference type="InterPro" id="IPR000835">
    <property type="entry name" value="HTH_MarR-typ"/>
</dbReference>
<dbReference type="Pfam" id="PF01047">
    <property type="entry name" value="MarR"/>
    <property type="match status" value="1"/>
</dbReference>
<protein>
    <submittedName>
        <fullName evidence="5">MarR family transcriptional regulator</fullName>
    </submittedName>
</protein>
<name>A0ABT0B7H7_9SPHN</name>
<dbReference type="SUPFAM" id="SSF46785">
    <property type="entry name" value="Winged helix' DNA-binding domain"/>
    <property type="match status" value="1"/>
</dbReference>
<gene>
    <name evidence="5" type="ORF">MTR64_20600</name>
</gene>
<keyword evidence="2" id="KW-0238">DNA-binding</keyword>
<dbReference type="InterPro" id="IPR036390">
    <property type="entry name" value="WH_DNA-bd_sf"/>
</dbReference>
<accession>A0ABT0B7H7</accession>
<comment type="caution">
    <text evidence="5">The sequence shown here is derived from an EMBL/GenBank/DDBJ whole genome shotgun (WGS) entry which is preliminary data.</text>
</comment>
<keyword evidence="6" id="KW-1185">Reference proteome</keyword>
<proteinExistence type="predicted"/>
<evidence type="ECO:0000259" key="4">
    <source>
        <dbReference type="PROSITE" id="PS50995"/>
    </source>
</evidence>
<dbReference type="PANTHER" id="PTHR42756:SF1">
    <property type="entry name" value="TRANSCRIPTIONAL REPRESSOR OF EMRAB OPERON"/>
    <property type="match status" value="1"/>
</dbReference>
<dbReference type="EMBL" id="JALHLE010000050">
    <property type="protein sequence ID" value="MCJ2180977.1"/>
    <property type="molecule type" value="Genomic_DNA"/>
</dbReference>
<sequence length="136" mass="15236">MDNLLSQLPGYALRRAANTAMTRFTAMLAPLDVKITEAAIFMLIRESANLTSSKIGKELEIQRANMVPMLQRMEDAGWIQREAIDGKSQAIVLTAEGRTKAEEVAQTVEQFEAELLHRVPAQHRKHLLPALNAIWN</sequence>
<dbReference type="Gene3D" id="1.10.10.10">
    <property type="entry name" value="Winged helix-like DNA-binding domain superfamily/Winged helix DNA-binding domain"/>
    <property type="match status" value="1"/>
</dbReference>
<reference evidence="5" key="1">
    <citation type="submission" date="2022-03" db="EMBL/GenBank/DDBJ databases">
        <title>Identification of a novel bacterium isolated from mangrove sediments.</title>
        <authorList>
            <person name="Pan X."/>
        </authorList>
    </citation>
    <scope>NUCLEOTIDE SEQUENCE</scope>
    <source>
        <strain evidence="5">B2580</strain>
    </source>
</reference>
<dbReference type="PANTHER" id="PTHR42756">
    <property type="entry name" value="TRANSCRIPTIONAL REGULATOR, MARR"/>
    <property type="match status" value="1"/>
</dbReference>
<evidence type="ECO:0000256" key="3">
    <source>
        <dbReference type="ARBA" id="ARBA00023163"/>
    </source>
</evidence>
<evidence type="ECO:0000313" key="5">
    <source>
        <dbReference type="EMBL" id="MCJ2180977.1"/>
    </source>
</evidence>
<evidence type="ECO:0000256" key="1">
    <source>
        <dbReference type="ARBA" id="ARBA00023015"/>
    </source>
</evidence>
<dbReference type="RefSeq" id="WP_243996424.1">
    <property type="nucleotide sequence ID" value="NZ_JALHLE010000050.1"/>
</dbReference>
<evidence type="ECO:0000313" key="6">
    <source>
        <dbReference type="Proteomes" id="UP001162880"/>
    </source>
</evidence>